<name>A0A2T5YL75_9BACT</name>
<accession>A0A2T5YL75</accession>
<dbReference type="EMBL" id="QBKI01000003">
    <property type="protein sequence ID" value="PTX20027.1"/>
    <property type="molecule type" value="Genomic_DNA"/>
</dbReference>
<dbReference type="RefSeq" id="WP_108211063.1">
    <property type="nucleotide sequence ID" value="NZ_QBKI01000003.1"/>
</dbReference>
<dbReference type="OrthoDB" id="333971at2"/>
<dbReference type="Proteomes" id="UP000244225">
    <property type="component" value="Unassembled WGS sequence"/>
</dbReference>
<dbReference type="AlphaFoldDB" id="A0A2T5YL75"/>
<feature type="signal peptide" evidence="1">
    <location>
        <begin position="1"/>
        <end position="20"/>
    </location>
</feature>
<dbReference type="PROSITE" id="PS51257">
    <property type="entry name" value="PROKAR_LIPOPROTEIN"/>
    <property type="match status" value="1"/>
</dbReference>
<proteinExistence type="predicted"/>
<evidence type="ECO:0000313" key="2">
    <source>
        <dbReference type="EMBL" id="PTX20027.1"/>
    </source>
</evidence>
<keyword evidence="3" id="KW-1185">Reference proteome</keyword>
<keyword evidence="1" id="KW-0732">Signal</keyword>
<sequence length="530" mass="59865">MKRVALVLFCSLALSSCVNEEFFQHDALATEEELNGKAAAGPDSAWVILGRHYDRSGFHRFFWGNHHRPLWTTPVKLPVFRLDSVNGGLQVVKKGGGYQTTSFQLEDRQGRLYAFRSLDKDPKEVVSPFWQSTFVTNVLRDQTSAANPFGALVVPPLASAVGVYHTNPKLYYVAATDTTFGEFSLLVQGKVFMLEEKYDSPADITPAFSADVFNFEDSEGALRKRFLRNTYHFSQEAFARARLLDLLLGDWDRHKGQWDWAVTAQRADTTYFPVPKDRDQVFLKMKSGLIPSIATSKLLGRKFHTFDHDFSDVKAYMLNAKFIDERLLHELSREDWQRIAQEMQQQLTDDVIDRAVKELPLPIYTLVGPEMAHNLKSRRHLLPKAAAQMYAILAKKVTIPGSDAPEQFVVKRLGDGDVEVIVTRPATGAAPARQLYKRIFKRGETEEIILHGLAGDDKFILSGQADESILVKIYGGLGEDEITDNSSVSGWKKYTQVYDTERGNEINFGTEAKDKTTKDVRVHAYDREGN</sequence>
<evidence type="ECO:0008006" key="4">
    <source>
        <dbReference type="Google" id="ProtNLM"/>
    </source>
</evidence>
<protein>
    <recommendedName>
        <fullName evidence="4">DKNYY family protein</fullName>
    </recommendedName>
</protein>
<organism evidence="2 3">
    <name type="scientific">Pontibacter mucosus</name>
    <dbReference type="NCBI Taxonomy" id="1649266"/>
    <lineage>
        <taxon>Bacteria</taxon>
        <taxon>Pseudomonadati</taxon>
        <taxon>Bacteroidota</taxon>
        <taxon>Cytophagia</taxon>
        <taxon>Cytophagales</taxon>
        <taxon>Hymenobacteraceae</taxon>
        <taxon>Pontibacter</taxon>
    </lineage>
</organism>
<evidence type="ECO:0000256" key="1">
    <source>
        <dbReference type="SAM" id="SignalP"/>
    </source>
</evidence>
<evidence type="ECO:0000313" key="3">
    <source>
        <dbReference type="Proteomes" id="UP000244225"/>
    </source>
</evidence>
<gene>
    <name evidence="2" type="ORF">C8N40_10399</name>
</gene>
<feature type="chain" id="PRO_5015414466" description="DKNYY family protein" evidence="1">
    <location>
        <begin position="21"/>
        <end position="530"/>
    </location>
</feature>
<comment type="caution">
    <text evidence="2">The sequence shown here is derived from an EMBL/GenBank/DDBJ whole genome shotgun (WGS) entry which is preliminary data.</text>
</comment>
<reference evidence="2 3" key="1">
    <citation type="submission" date="2018-04" db="EMBL/GenBank/DDBJ databases">
        <title>Genomic Encyclopedia of Archaeal and Bacterial Type Strains, Phase II (KMG-II): from individual species to whole genera.</title>
        <authorList>
            <person name="Goeker M."/>
        </authorList>
    </citation>
    <scope>NUCLEOTIDE SEQUENCE [LARGE SCALE GENOMIC DNA]</scope>
    <source>
        <strain evidence="2 3">DSM 100162</strain>
    </source>
</reference>